<protein>
    <submittedName>
        <fullName evidence="1">Uncharacterized protein</fullName>
    </submittedName>
</protein>
<keyword evidence="2" id="KW-1185">Reference proteome</keyword>
<evidence type="ECO:0000313" key="1">
    <source>
        <dbReference type="EMBL" id="CAK9309530.1"/>
    </source>
</evidence>
<name>A0ABP0XS41_9ROSI</name>
<organism evidence="1 2">
    <name type="scientific">Citrullus colocynthis</name>
    <name type="common">colocynth</name>
    <dbReference type="NCBI Taxonomy" id="252529"/>
    <lineage>
        <taxon>Eukaryota</taxon>
        <taxon>Viridiplantae</taxon>
        <taxon>Streptophyta</taxon>
        <taxon>Embryophyta</taxon>
        <taxon>Tracheophyta</taxon>
        <taxon>Spermatophyta</taxon>
        <taxon>Magnoliopsida</taxon>
        <taxon>eudicotyledons</taxon>
        <taxon>Gunneridae</taxon>
        <taxon>Pentapetalae</taxon>
        <taxon>rosids</taxon>
        <taxon>fabids</taxon>
        <taxon>Cucurbitales</taxon>
        <taxon>Cucurbitaceae</taxon>
        <taxon>Benincaseae</taxon>
        <taxon>Citrullus</taxon>
    </lineage>
</organism>
<proteinExistence type="predicted"/>
<reference evidence="1 2" key="1">
    <citation type="submission" date="2024-03" db="EMBL/GenBank/DDBJ databases">
        <authorList>
            <person name="Gkanogiannis A."/>
            <person name="Becerra Lopez-Lavalle L."/>
        </authorList>
    </citation>
    <scope>NUCLEOTIDE SEQUENCE [LARGE SCALE GENOMIC DNA]</scope>
</reference>
<dbReference type="Proteomes" id="UP001642487">
    <property type="component" value="Chromosome 1"/>
</dbReference>
<feature type="non-terminal residue" evidence="1">
    <location>
        <position position="75"/>
    </location>
</feature>
<evidence type="ECO:0000313" key="2">
    <source>
        <dbReference type="Proteomes" id="UP001642487"/>
    </source>
</evidence>
<dbReference type="EMBL" id="OZ021735">
    <property type="protein sequence ID" value="CAK9309530.1"/>
    <property type="molecule type" value="Genomic_DNA"/>
</dbReference>
<accession>A0ABP0XS41</accession>
<sequence>MKDSVPVKALSQIWAFRLIPSHSIVRGSSASAPSQIWSLEFCLASSRFETASLLVTPMGLPLPINQHVFNLPIID</sequence>
<gene>
    <name evidence="1" type="ORF">CITCOLO1_LOCUS1112</name>
</gene>